<keyword evidence="3" id="KW-1185">Reference proteome</keyword>
<evidence type="ECO:0000256" key="1">
    <source>
        <dbReference type="SAM" id="MobiDB-lite"/>
    </source>
</evidence>
<feature type="compositionally biased region" description="Polar residues" evidence="1">
    <location>
        <begin position="14"/>
        <end position="27"/>
    </location>
</feature>
<organism evidence="2 3">
    <name type="scientific">Rhynchophorus ferrugineus</name>
    <name type="common">Red palm weevil</name>
    <name type="synonym">Curculio ferrugineus</name>
    <dbReference type="NCBI Taxonomy" id="354439"/>
    <lineage>
        <taxon>Eukaryota</taxon>
        <taxon>Metazoa</taxon>
        <taxon>Ecdysozoa</taxon>
        <taxon>Arthropoda</taxon>
        <taxon>Hexapoda</taxon>
        <taxon>Insecta</taxon>
        <taxon>Pterygota</taxon>
        <taxon>Neoptera</taxon>
        <taxon>Endopterygota</taxon>
        <taxon>Coleoptera</taxon>
        <taxon>Polyphaga</taxon>
        <taxon>Cucujiformia</taxon>
        <taxon>Curculionidae</taxon>
        <taxon>Dryophthorinae</taxon>
        <taxon>Rhynchophorus</taxon>
    </lineage>
</organism>
<evidence type="ECO:0000313" key="2">
    <source>
        <dbReference type="EMBL" id="KAF7280524.1"/>
    </source>
</evidence>
<accession>A0A834IGX3</accession>
<dbReference type="EMBL" id="JAACXV010000288">
    <property type="protein sequence ID" value="KAF7280524.1"/>
    <property type="molecule type" value="Genomic_DNA"/>
</dbReference>
<dbReference type="AlphaFoldDB" id="A0A834IGX3"/>
<feature type="compositionally biased region" description="Basic and acidic residues" evidence="1">
    <location>
        <begin position="1"/>
        <end position="12"/>
    </location>
</feature>
<sequence>MKSPVRRSDRPGTVKSSPQECHASETSFWPLKDTRNRNESRGVGPYQGFDPTCPHVGSLSLSPENVSLA</sequence>
<gene>
    <name evidence="2" type="ORF">GWI33_005777</name>
</gene>
<dbReference type="Proteomes" id="UP000625711">
    <property type="component" value="Unassembled WGS sequence"/>
</dbReference>
<name>A0A834IGX3_RHYFE</name>
<proteinExistence type="predicted"/>
<protein>
    <submittedName>
        <fullName evidence="2">Uncharacterized protein</fullName>
    </submittedName>
</protein>
<feature type="region of interest" description="Disordered" evidence="1">
    <location>
        <begin position="1"/>
        <end position="69"/>
    </location>
</feature>
<evidence type="ECO:0000313" key="3">
    <source>
        <dbReference type="Proteomes" id="UP000625711"/>
    </source>
</evidence>
<comment type="caution">
    <text evidence="2">The sequence shown here is derived from an EMBL/GenBank/DDBJ whole genome shotgun (WGS) entry which is preliminary data.</text>
</comment>
<feature type="compositionally biased region" description="Polar residues" evidence="1">
    <location>
        <begin position="59"/>
        <end position="69"/>
    </location>
</feature>
<reference evidence="2" key="1">
    <citation type="submission" date="2020-08" db="EMBL/GenBank/DDBJ databases">
        <title>Genome sequencing and assembly of the red palm weevil Rhynchophorus ferrugineus.</title>
        <authorList>
            <person name="Dias G.B."/>
            <person name="Bergman C.M."/>
            <person name="Manee M."/>
        </authorList>
    </citation>
    <scope>NUCLEOTIDE SEQUENCE</scope>
    <source>
        <strain evidence="2">AA-2017</strain>
        <tissue evidence="2">Whole larva</tissue>
    </source>
</reference>